<feature type="compositionally biased region" description="Basic and acidic residues" evidence="1">
    <location>
        <begin position="37"/>
        <end position="82"/>
    </location>
</feature>
<name>A0A2P4T3B1_BAMTH</name>
<evidence type="ECO:0000313" key="3">
    <source>
        <dbReference type="Proteomes" id="UP000237246"/>
    </source>
</evidence>
<comment type="caution">
    <text evidence="2">The sequence shown here is derived from an EMBL/GenBank/DDBJ whole genome shotgun (WGS) entry which is preliminary data.</text>
</comment>
<dbReference type="OrthoDB" id="10257153at2759"/>
<protein>
    <recommendedName>
        <fullName evidence="4">Sperm associated antigen 17</fullName>
    </recommendedName>
</protein>
<gene>
    <name evidence="2" type="ORF">CIB84_005399</name>
</gene>
<dbReference type="PANTHER" id="PTHR21963">
    <property type="entry name" value="PF6"/>
    <property type="match status" value="1"/>
</dbReference>
<accession>A0A2P4T3B1</accession>
<dbReference type="Proteomes" id="UP000237246">
    <property type="component" value="Unassembled WGS sequence"/>
</dbReference>
<reference evidence="2 3" key="1">
    <citation type="submission" date="2018-01" db="EMBL/GenBank/DDBJ databases">
        <title>Comparison of the Chinese Bamboo Partridge and Red Junglefowl genome sequences highlights the importance of demography in genome evolution.</title>
        <authorList>
            <person name="Tiley G.P."/>
            <person name="Kimball R.T."/>
            <person name="Braun E.L."/>
            <person name="Burleigh J.G."/>
        </authorList>
    </citation>
    <scope>NUCLEOTIDE SEQUENCE [LARGE SCALE GENOMIC DNA]</scope>
    <source>
        <strain evidence="2">RTK389</strain>
        <tissue evidence="2">Blood</tissue>
    </source>
</reference>
<feature type="region of interest" description="Disordered" evidence="1">
    <location>
        <begin position="37"/>
        <end position="105"/>
    </location>
</feature>
<organism evidence="2 3">
    <name type="scientific">Bambusicola thoracicus</name>
    <name type="common">Chinese bamboo-partridge</name>
    <name type="synonym">Perdix thoracica</name>
    <dbReference type="NCBI Taxonomy" id="9083"/>
    <lineage>
        <taxon>Eukaryota</taxon>
        <taxon>Metazoa</taxon>
        <taxon>Chordata</taxon>
        <taxon>Craniata</taxon>
        <taxon>Vertebrata</taxon>
        <taxon>Euteleostomi</taxon>
        <taxon>Archelosauria</taxon>
        <taxon>Archosauria</taxon>
        <taxon>Dinosauria</taxon>
        <taxon>Saurischia</taxon>
        <taxon>Theropoda</taxon>
        <taxon>Coelurosauria</taxon>
        <taxon>Aves</taxon>
        <taxon>Neognathae</taxon>
        <taxon>Galloanserae</taxon>
        <taxon>Galliformes</taxon>
        <taxon>Phasianidae</taxon>
        <taxon>Perdicinae</taxon>
        <taxon>Bambusicola</taxon>
    </lineage>
</organism>
<proteinExistence type="predicted"/>
<dbReference type="PANTHER" id="PTHR21963:SF1">
    <property type="entry name" value="SPERM-ASSOCIATED ANTIGEN 17"/>
    <property type="match status" value="1"/>
</dbReference>
<evidence type="ECO:0008006" key="4">
    <source>
        <dbReference type="Google" id="ProtNLM"/>
    </source>
</evidence>
<evidence type="ECO:0000313" key="2">
    <source>
        <dbReference type="EMBL" id="POI30850.1"/>
    </source>
</evidence>
<sequence>VVEVAKAILDSGEEIPVTLTGKLLKFQLLCIKQRDLQRRASEKAEEQKKEKNGGKEKGKPLGKEKPPSAKTTEKERKGKKTEAAPPVPDTVKKNTQLKRRGEKEEEYKYIDDEPDDGAHYYFIILGFHNLQLLPVMSELGVYVSSVIRISSENYEPLQTYLEATRFQEESLLSPEDVDAEKIKKNESIKDLETFWKYLEPVLSSGKHGSRLFDVARLHHLVKENAFPSDWSDREMLVIASEENLTPPSLVVPEERADGIHHKIADHIASVLPSLPLSESEKKNLYDYFSPKYSEETVTPKYPLLFNYHDTLAQRLQLLKIQGNLNPKKIEHEMMDKFPLKKLISFTLPSAENDTKRLARVHELMHYCTTELLSWAEVERAFRVFTFESLKLTELSDSGLLESSGSLVGGDSEVSCIPWDNPAKFARQLRQLFLMETKLNGKSPGGSGKNHSVYITPEEFESAIYFTISFAVTGQ</sequence>
<keyword evidence="3" id="KW-1185">Reference proteome</keyword>
<evidence type="ECO:0000256" key="1">
    <source>
        <dbReference type="SAM" id="MobiDB-lite"/>
    </source>
</evidence>
<feature type="non-terminal residue" evidence="2">
    <location>
        <position position="1"/>
    </location>
</feature>
<dbReference type="AlphaFoldDB" id="A0A2P4T3B1"/>
<dbReference type="GO" id="GO:0003351">
    <property type="term" value="P:epithelial cilium movement involved in extracellular fluid movement"/>
    <property type="evidence" value="ECO:0007669"/>
    <property type="project" value="TreeGrafter"/>
</dbReference>
<dbReference type="InterPro" id="IPR026173">
    <property type="entry name" value="SPAG17"/>
</dbReference>
<dbReference type="GO" id="GO:1990716">
    <property type="term" value="C:axonemal central apparatus"/>
    <property type="evidence" value="ECO:0007669"/>
    <property type="project" value="TreeGrafter"/>
</dbReference>
<dbReference type="EMBL" id="PPHD01010486">
    <property type="protein sequence ID" value="POI30850.1"/>
    <property type="molecule type" value="Genomic_DNA"/>
</dbReference>
<dbReference type="GO" id="GO:0005576">
    <property type="term" value="C:extracellular region"/>
    <property type="evidence" value="ECO:0007669"/>
    <property type="project" value="GOC"/>
</dbReference>
<dbReference type="GO" id="GO:1904158">
    <property type="term" value="P:axonemal central apparatus assembly"/>
    <property type="evidence" value="ECO:0007669"/>
    <property type="project" value="TreeGrafter"/>
</dbReference>